<feature type="transmembrane region" description="Helical" evidence="7">
    <location>
        <begin position="20"/>
        <end position="42"/>
    </location>
</feature>
<proteinExistence type="inferred from homology"/>
<gene>
    <name evidence="9" type="ORF">HNR23_002608</name>
</gene>
<feature type="transmembrane region" description="Helical" evidence="7">
    <location>
        <begin position="102"/>
        <end position="119"/>
    </location>
</feature>
<keyword evidence="9" id="KW-0645">Protease</keyword>
<evidence type="ECO:0000256" key="1">
    <source>
        <dbReference type="ARBA" id="ARBA00004141"/>
    </source>
</evidence>
<organism evidence="9 10">
    <name type="scientific">Nocardiopsis mwathae</name>
    <dbReference type="NCBI Taxonomy" id="1472723"/>
    <lineage>
        <taxon>Bacteria</taxon>
        <taxon>Bacillati</taxon>
        <taxon>Actinomycetota</taxon>
        <taxon>Actinomycetes</taxon>
        <taxon>Streptosporangiales</taxon>
        <taxon>Nocardiopsidaceae</taxon>
        <taxon>Nocardiopsis</taxon>
    </lineage>
</organism>
<reference evidence="9 10" key="1">
    <citation type="submission" date="2020-08" db="EMBL/GenBank/DDBJ databases">
        <title>Sequencing the genomes of 1000 actinobacteria strains.</title>
        <authorList>
            <person name="Klenk H.-P."/>
        </authorList>
    </citation>
    <scope>NUCLEOTIDE SEQUENCE [LARGE SCALE GENOMIC DNA]</scope>
    <source>
        <strain evidence="9 10">DSM 46659</strain>
    </source>
</reference>
<keyword evidence="4" id="KW-0378">Hydrolase</keyword>
<evidence type="ECO:0000256" key="2">
    <source>
        <dbReference type="ARBA" id="ARBA00009045"/>
    </source>
</evidence>
<sequence length="256" mass="27949">MAGIPLSDDYRGRRVPVVTYLLIAACVSVYLLSPMSMLAFWYGDSLVSRVCPVDVYVWRWGAIPVELLSGDQLPYSGGCSGGEFTKVPWVSAFTAMFLHGDAVHLMSNMVFLFVFGPVVEDRLGRLRYLGLYTATGLIATYAYALGTPDADMPLVGASGAVSGVLGAYLLVQRRSRIIFLALFVLPIRLPGWVMVGTYFVLQYFLYVSVSLFPSADGDSGNIAYAAHVYGFIGGVIGGLLIHRIRWRAGTRLSDVY</sequence>
<evidence type="ECO:0000256" key="3">
    <source>
        <dbReference type="ARBA" id="ARBA00022692"/>
    </source>
</evidence>
<dbReference type="PANTHER" id="PTHR43731">
    <property type="entry name" value="RHOMBOID PROTEASE"/>
    <property type="match status" value="1"/>
</dbReference>
<comment type="similarity">
    <text evidence="2">Belongs to the peptidase S54 family.</text>
</comment>
<dbReference type="InterPro" id="IPR022764">
    <property type="entry name" value="Peptidase_S54_rhomboid_dom"/>
</dbReference>
<evidence type="ECO:0000313" key="9">
    <source>
        <dbReference type="EMBL" id="MBB6172548.1"/>
    </source>
</evidence>
<feature type="transmembrane region" description="Helical" evidence="7">
    <location>
        <begin position="178"/>
        <end position="201"/>
    </location>
</feature>
<evidence type="ECO:0000256" key="5">
    <source>
        <dbReference type="ARBA" id="ARBA00022989"/>
    </source>
</evidence>
<dbReference type="GO" id="GO:0006508">
    <property type="term" value="P:proteolysis"/>
    <property type="evidence" value="ECO:0007669"/>
    <property type="project" value="UniProtKB-KW"/>
</dbReference>
<keyword evidence="5 7" id="KW-1133">Transmembrane helix</keyword>
<dbReference type="Proteomes" id="UP000546642">
    <property type="component" value="Unassembled WGS sequence"/>
</dbReference>
<evidence type="ECO:0000256" key="4">
    <source>
        <dbReference type="ARBA" id="ARBA00022801"/>
    </source>
</evidence>
<evidence type="ECO:0000313" key="10">
    <source>
        <dbReference type="Proteomes" id="UP000546642"/>
    </source>
</evidence>
<dbReference type="GO" id="GO:0016020">
    <property type="term" value="C:membrane"/>
    <property type="evidence" value="ECO:0007669"/>
    <property type="project" value="UniProtKB-SubCell"/>
</dbReference>
<dbReference type="RefSeq" id="WP_184075836.1">
    <property type="nucleotide sequence ID" value="NZ_JACHDS010000001.1"/>
</dbReference>
<comment type="subcellular location">
    <subcellularLocation>
        <location evidence="1">Membrane</location>
        <topology evidence="1">Multi-pass membrane protein</topology>
    </subcellularLocation>
</comment>
<dbReference type="Pfam" id="PF01694">
    <property type="entry name" value="Rhomboid"/>
    <property type="match status" value="1"/>
</dbReference>
<keyword evidence="10" id="KW-1185">Reference proteome</keyword>
<keyword evidence="3 7" id="KW-0812">Transmembrane</keyword>
<accession>A0A7X0D5R6</accession>
<dbReference type="SUPFAM" id="SSF144091">
    <property type="entry name" value="Rhomboid-like"/>
    <property type="match status" value="1"/>
</dbReference>
<evidence type="ECO:0000256" key="7">
    <source>
        <dbReference type="SAM" id="Phobius"/>
    </source>
</evidence>
<protein>
    <submittedName>
        <fullName evidence="9">Membrane associated rhomboid family serine protease</fullName>
    </submittedName>
</protein>
<dbReference type="GO" id="GO:0004252">
    <property type="term" value="F:serine-type endopeptidase activity"/>
    <property type="evidence" value="ECO:0007669"/>
    <property type="project" value="InterPro"/>
</dbReference>
<evidence type="ECO:0000259" key="8">
    <source>
        <dbReference type="Pfam" id="PF01694"/>
    </source>
</evidence>
<feature type="transmembrane region" description="Helical" evidence="7">
    <location>
        <begin position="221"/>
        <end position="241"/>
    </location>
</feature>
<name>A0A7X0D5R6_9ACTN</name>
<feature type="domain" description="Peptidase S54 rhomboid" evidence="8">
    <location>
        <begin position="89"/>
        <end position="243"/>
    </location>
</feature>
<dbReference type="AlphaFoldDB" id="A0A7X0D5R6"/>
<dbReference type="InterPro" id="IPR050925">
    <property type="entry name" value="Rhomboid_protease_S54"/>
</dbReference>
<dbReference type="Gene3D" id="1.20.1540.10">
    <property type="entry name" value="Rhomboid-like"/>
    <property type="match status" value="1"/>
</dbReference>
<dbReference type="InterPro" id="IPR035952">
    <property type="entry name" value="Rhomboid-like_sf"/>
</dbReference>
<feature type="transmembrane region" description="Helical" evidence="7">
    <location>
        <begin position="126"/>
        <end position="146"/>
    </location>
</feature>
<feature type="transmembrane region" description="Helical" evidence="7">
    <location>
        <begin position="152"/>
        <end position="171"/>
    </location>
</feature>
<evidence type="ECO:0000256" key="6">
    <source>
        <dbReference type="ARBA" id="ARBA00023136"/>
    </source>
</evidence>
<keyword evidence="6 7" id="KW-0472">Membrane</keyword>
<comment type="caution">
    <text evidence="9">The sequence shown here is derived from an EMBL/GenBank/DDBJ whole genome shotgun (WGS) entry which is preliminary data.</text>
</comment>
<dbReference type="EMBL" id="JACHDS010000001">
    <property type="protein sequence ID" value="MBB6172548.1"/>
    <property type="molecule type" value="Genomic_DNA"/>
</dbReference>
<dbReference type="PANTHER" id="PTHR43731:SF14">
    <property type="entry name" value="PRESENILIN-ASSOCIATED RHOMBOID-LIKE PROTEIN, MITOCHONDRIAL"/>
    <property type="match status" value="1"/>
</dbReference>